<dbReference type="Proteomes" id="UP000070248">
    <property type="component" value="Unassembled WGS sequence"/>
</dbReference>
<dbReference type="AlphaFoldDB" id="A0A133VRB3"/>
<sequence>MNVNIKEINSLLKKLNKLNSKLYKLQEKGKITADELNNLYYEFSNPPKRASLKMSQVLKLHKLRHKGKWKKEDYLLVVEPQTYIKATKLTPKNFMFDEDNVYNENNYLVGVGYFHSGKSGLAQSGDGDDFGDLWWLANKSLIIWINKNLKKGEKILNKYK</sequence>
<dbReference type="EMBL" id="LHYL01000001">
    <property type="protein sequence ID" value="KXB08963.1"/>
    <property type="molecule type" value="Genomic_DNA"/>
</dbReference>
<protein>
    <submittedName>
        <fullName evidence="1">Uncharacterized protein</fullName>
    </submittedName>
</protein>
<comment type="caution">
    <text evidence="1">The sequence shown here is derived from an EMBL/GenBank/DDBJ whole genome shotgun (WGS) entry which is preliminary data.</text>
</comment>
<keyword evidence="2" id="KW-1185">Reference proteome</keyword>
<evidence type="ECO:0000313" key="2">
    <source>
        <dbReference type="Proteomes" id="UP000070248"/>
    </source>
</evidence>
<name>A0A133VRB3_9EURY</name>
<accession>A0A133VRB3</accession>
<proteinExistence type="predicted"/>
<gene>
    <name evidence="1" type="ORF">AKJ59_00075</name>
</gene>
<reference evidence="1 2" key="1">
    <citation type="journal article" date="2016" name="Sci. Rep.">
        <title>Metabolic traits of an uncultured archaeal lineage -MSBL1- from brine pools of the Red Sea.</title>
        <authorList>
            <person name="Mwirichia R."/>
            <person name="Alam I."/>
            <person name="Rashid M."/>
            <person name="Vinu M."/>
            <person name="Ba-Alawi W."/>
            <person name="Anthony Kamau A."/>
            <person name="Kamanda Ngugi D."/>
            <person name="Goker M."/>
            <person name="Klenk H.P."/>
            <person name="Bajic V."/>
            <person name="Stingl U."/>
        </authorList>
    </citation>
    <scope>NUCLEOTIDE SEQUENCE [LARGE SCALE GENOMIC DNA]</scope>
    <source>
        <strain evidence="1">SCGC-AAA385M02</strain>
    </source>
</reference>
<organism evidence="1 2">
    <name type="scientific">candidate division MSBL1 archaeon SCGC-AAA385M02</name>
    <dbReference type="NCBI Taxonomy" id="1698287"/>
    <lineage>
        <taxon>Archaea</taxon>
        <taxon>Methanobacteriati</taxon>
        <taxon>Methanobacteriota</taxon>
        <taxon>candidate division MSBL1</taxon>
    </lineage>
</organism>
<evidence type="ECO:0000313" key="1">
    <source>
        <dbReference type="EMBL" id="KXB08963.1"/>
    </source>
</evidence>